<feature type="transmembrane region" description="Helical" evidence="8">
    <location>
        <begin position="294"/>
        <end position="316"/>
    </location>
</feature>
<dbReference type="GO" id="GO:0050909">
    <property type="term" value="P:sensory perception of taste"/>
    <property type="evidence" value="ECO:0007669"/>
    <property type="project" value="InterPro"/>
</dbReference>
<evidence type="ECO:0000256" key="6">
    <source>
        <dbReference type="ARBA" id="ARBA00023170"/>
    </source>
</evidence>
<keyword evidence="4 8" id="KW-1133">Transmembrane helix</keyword>
<dbReference type="OrthoDB" id="6625921at2759"/>
<evidence type="ECO:0000256" key="1">
    <source>
        <dbReference type="ARBA" id="ARBA00004651"/>
    </source>
</evidence>
<dbReference type="GO" id="GO:0007165">
    <property type="term" value="P:signal transduction"/>
    <property type="evidence" value="ECO:0007669"/>
    <property type="project" value="UniProtKB-KW"/>
</dbReference>
<dbReference type="InterPro" id="IPR013604">
    <property type="entry name" value="7TM_chemorcpt"/>
</dbReference>
<keyword evidence="10" id="KW-1185">Reference proteome</keyword>
<sequence>MSLYSSNILFPGTQIPNGIAAQMNDKPMNRAVYLDVTPPRSSYVKSANRILPMTNNLMDFTIGKDVIYENIKPVFMILRIMGVLPLTRPSPCVNRFHLMSPAMAYSALVYCSLVAYVLYLSLHKVQILKTAEGKFEEAVIEYLFTVYLFPMMVIPIMWYETKKIAAVLNNWVDFEITYKKLSGRVLQLGLQRKALILSVAIPVLSTVSVIVTHVTMVHFKLMQLVPYVYLEILTYLLGGYWYLLCETLSICATMLADDFQQALRHIGPAGKVAEYRALWLRLSKLARDTGIANTYTFTFLSLYLFLIITLSIYGLLSQISEGFGIKDIGLAMTACCSVCLLFFVCDEAHYASHNVRTNFQKKLLMVELSWMNTDAQTEINMFLRATEMNPSQISLGGFFNVNRTLFKSLLATMVTYLVVLLQFQISIPDENQKQESAVDSPTYNVTESTVPTTISTTLSTLLTTIAKRRRKH</sequence>
<dbReference type="AlphaFoldDB" id="A0A4C2A7L5"/>
<dbReference type="EMBL" id="BGZK01002592">
    <property type="protein sequence ID" value="GBP95169.1"/>
    <property type="molecule type" value="Genomic_DNA"/>
</dbReference>
<feature type="transmembrane region" description="Helical" evidence="8">
    <location>
        <begin position="194"/>
        <end position="219"/>
    </location>
</feature>
<evidence type="ECO:0000256" key="5">
    <source>
        <dbReference type="ARBA" id="ARBA00023136"/>
    </source>
</evidence>
<keyword evidence="3 8" id="KW-0812">Transmembrane</keyword>
<comment type="caution">
    <text evidence="9">The sequence shown here is derived from an EMBL/GenBank/DDBJ whole genome shotgun (WGS) entry which is preliminary data.</text>
</comment>
<feature type="transmembrane region" description="Helical" evidence="8">
    <location>
        <begin position="142"/>
        <end position="159"/>
    </location>
</feature>
<dbReference type="STRING" id="151549.A0A4C2A7L5"/>
<evidence type="ECO:0000256" key="3">
    <source>
        <dbReference type="ARBA" id="ARBA00022692"/>
    </source>
</evidence>
<feature type="transmembrane region" description="Helical" evidence="8">
    <location>
        <begin position="328"/>
        <end position="345"/>
    </location>
</feature>
<name>A0A4C2A7L5_EUMVA</name>
<evidence type="ECO:0000256" key="2">
    <source>
        <dbReference type="ARBA" id="ARBA00022475"/>
    </source>
</evidence>
<dbReference type="GO" id="GO:0043025">
    <property type="term" value="C:neuronal cell body"/>
    <property type="evidence" value="ECO:0007669"/>
    <property type="project" value="TreeGrafter"/>
</dbReference>
<keyword evidence="6 8" id="KW-0675">Receptor</keyword>
<dbReference type="PANTHER" id="PTHR21143:SF131">
    <property type="entry name" value="GUSTATORY AND ODORANT RECEPTOR 63A-RELATED"/>
    <property type="match status" value="1"/>
</dbReference>
<dbReference type="GO" id="GO:0030424">
    <property type="term" value="C:axon"/>
    <property type="evidence" value="ECO:0007669"/>
    <property type="project" value="TreeGrafter"/>
</dbReference>
<comment type="similarity">
    <text evidence="8">Belongs to the insect chemoreceptor superfamily. Gustatory receptor (GR) family.</text>
</comment>
<evidence type="ECO:0000256" key="8">
    <source>
        <dbReference type="RuleBase" id="RU363108"/>
    </source>
</evidence>
<keyword evidence="2 8" id="KW-1003">Cell membrane</keyword>
<comment type="caution">
    <text evidence="8">Lacks conserved residue(s) required for the propagation of feature annotation.</text>
</comment>
<dbReference type="PANTHER" id="PTHR21143">
    <property type="entry name" value="INVERTEBRATE GUSTATORY RECEPTOR"/>
    <property type="match status" value="1"/>
</dbReference>
<keyword evidence="5 8" id="KW-0472">Membrane</keyword>
<dbReference type="Pfam" id="PF08395">
    <property type="entry name" value="7tm_7"/>
    <property type="match status" value="1"/>
</dbReference>
<evidence type="ECO:0000313" key="10">
    <source>
        <dbReference type="Proteomes" id="UP000299102"/>
    </source>
</evidence>
<protein>
    <recommendedName>
        <fullName evidence="8">Gustatory receptor</fullName>
    </recommendedName>
</protein>
<accession>A0A4C2A7L5</accession>
<dbReference type="GO" id="GO:0005886">
    <property type="term" value="C:plasma membrane"/>
    <property type="evidence" value="ECO:0007669"/>
    <property type="project" value="UniProtKB-SubCell"/>
</dbReference>
<evidence type="ECO:0000256" key="4">
    <source>
        <dbReference type="ARBA" id="ARBA00022989"/>
    </source>
</evidence>
<reference evidence="9 10" key="1">
    <citation type="journal article" date="2019" name="Commun. Biol.">
        <title>The bagworm genome reveals a unique fibroin gene that provides high tensile strength.</title>
        <authorList>
            <person name="Kono N."/>
            <person name="Nakamura H."/>
            <person name="Ohtoshi R."/>
            <person name="Tomita M."/>
            <person name="Numata K."/>
            <person name="Arakawa K."/>
        </authorList>
    </citation>
    <scope>NUCLEOTIDE SEQUENCE [LARGE SCALE GENOMIC DNA]</scope>
</reference>
<dbReference type="GO" id="GO:0030425">
    <property type="term" value="C:dendrite"/>
    <property type="evidence" value="ECO:0007669"/>
    <property type="project" value="TreeGrafter"/>
</dbReference>
<feature type="transmembrane region" description="Helical" evidence="8">
    <location>
        <begin position="102"/>
        <end position="122"/>
    </location>
</feature>
<evidence type="ECO:0000256" key="7">
    <source>
        <dbReference type="ARBA" id="ARBA00023224"/>
    </source>
</evidence>
<dbReference type="Proteomes" id="UP000299102">
    <property type="component" value="Unassembled WGS sequence"/>
</dbReference>
<comment type="subcellular location">
    <subcellularLocation>
        <location evidence="1 8">Cell membrane</location>
        <topology evidence="1 8">Multi-pass membrane protein</topology>
    </subcellularLocation>
</comment>
<organism evidence="9 10">
    <name type="scientific">Eumeta variegata</name>
    <name type="common">Bagworm moth</name>
    <name type="synonym">Eumeta japonica</name>
    <dbReference type="NCBI Taxonomy" id="151549"/>
    <lineage>
        <taxon>Eukaryota</taxon>
        <taxon>Metazoa</taxon>
        <taxon>Ecdysozoa</taxon>
        <taxon>Arthropoda</taxon>
        <taxon>Hexapoda</taxon>
        <taxon>Insecta</taxon>
        <taxon>Pterygota</taxon>
        <taxon>Neoptera</taxon>
        <taxon>Endopterygota</taxon>
        <taxon>Lepidoptera</taxon>
        <taxon>Glossata</taxon>
        <taxon>Ditrysia</taxon>
        <taxon>Tineoidea</taxon>
        <taxon>Psychidae</taxon>
        <taxon>Oiketicinae</taxon>
        <taxon>Eumeta</taxon>
    </lineage>
</organism>
<gene>
    <name evidence="9" type="primary">GPRgr24</name>
    <name evidence="9" type="ORF">EVAR_64517_1</name>
</gene>
<proteinExistence type="inferred from homology"/>
<comment type="function">
    <text evidence="8">Gustatory receptor which mediates acceptance or avoidance behavior, depending on its substrates.</text>
</comment>
<evidence type="ECO:0000313" key="9">
    <source>
        <dbReference type="EMBL" id="GBP95169.1"/>
    </source>
</evidence>
<keyword evidence="7 8" id="KW-0807">Transducer</keyword>